<organism evidence="2 3">
    <name type="scientific">Zymobacter palmae</name>
    <dbReference type="NCBI Taxonomy" id="33074"/>
    <lineage>
        <taxon>Bacteria</taxon>
        <taxon>Pseudomonadati</taxon>
        <taxon>Pseudomonadota</taxon>
        <taxon>Gammaproteobacteria</taxon>
        <taxon>Oceanospirillales</taxon>
        <taxon>Halomonadaceae</taxon>
        <taxon>Zymobacter group</taxon>
        <taxon>Zymobacter</taxon>
    </lineage>
</organism>
<evidence type="ECO:0000313" key="2">
    <source>
        <dbReference type="EMBL" id="BBG29175.1"/>
    </source>
</evidence>
<proteinExistence type="predicted"/>
<evidence type="ECO:0000256" key="1">
    <source>
        <dbReference type="SAM" id="Phobius"/>
    </source>
</evidence>
<feature type="transmembrane region" description="Helical" evidence="1">
    <location>
        <begin position="12"/>
        <end position="30"/>
    </location>
</feature>
<reference evidence="2 3" key="1">
    <citation type="submission" date="2018-09" db="EMBL/GenBank/DDBJ databases">
        <title>Zymobacter palmae IAM14233 (=T109) whole genome analysis.</title>
        <authorList>
            <person name="Yanase H."/>
        </authorList>
    </citation>
    <scope>NUCLEOTIDE SEQUENCE [LARGE SCALE GENOMIC DNA]</scope>
    <source>
        <strain evidence="2 3">IAM14233</strain>
    </source>
</reference>
<keyword evidence="3" id="KW-1185">Reference proteome</keyword>
<evidence type="ECO:0000313" key="3">
    <source>
        <dbReference type="Proteomes" id="UP000267342"/>
    </source>
</evidence>
<dbReference type="AlphaFoldDB" id="A0A348HC23"/>
<dbReference type="EMBL" id="AP018933">
    <property type="protein sequence ID" value="BBG29175.1"/>
    <property type="molecule type" value="Genomic_DNA"/>
</dbReference>
<keyword evidence="1" id="KW-0812">Transmembrane</keyword>
<gene>
    <name evidence="2" type="ORF">ZBT109_0386</name>
</gene>
<dbReference type="Proteomes" id="UP000267342">
    <property type="component" value="Chromosome"/>
</dbReference>
<dbReference type="STRING" id="1123510.GCA_000620025_00594"/>
<name>A0A348HC23_9GAMM</name>
<sequence length="96" mass="11006">MGTVFPVGALLMPFRYVLIAGLICAAIIFIKRRRYQMRSDRAAGTRAPIRMVRCAFCGVHIANREAVRLPANPDQNRSERYYCSLDHAKQDQLHRD</sequence>
<keyword evidence="1" id="KW-1133">Transmembrane helix</keyword>
<accession>A0A348HC23</accession>
<keyword evidence="1" id="KW-0472">Membrane</keyword>
<dbReference type="KEGG" id="zpl:ZBT109_0386"/>
<protein>
    <submittedName>
        <fullName evidence="2">ABC-type antimicrobial peptide transport</fullName>
    </submittedName>
</protein>